<accession>A0A7W5FJU7</accession>
<dbReference type="SUPFAM" id="SSF159245">
    <property type="entry name" value="AttH-like"/>
    <property type="match status" value="1"/>
</dbReference>
<evidence type="ECO:0000259" key="1">
    <source>
        <dbReference type="Pfam" id="PF07143"/>
    </source>
</evidence>
<organism evidence="2 3">
    <name type="scientific">Actinoplanes campanulatus</name>
    <dbReference type="NCBI Taxonomy" id="113559"/>
    <lineage>
        <taxon>Bacteria</taxon>
        <taxon>Bacillati</taxon>
        <taxon>Actinomycetota</taxon>
        <taxon>Actinomycetes</taxon>
        <taxon>Micromonosporales</taxon>
        <taxon>Micromonosporaceae</taxon>
        <taxon>Actinoplanes</taxon>
    </lineage>
</organism>
<dbReference type="Pfam" id="PF17186">
    <property type="entry name" value="Lipocalin_9"/>
    <property type="match status" value="1"/>
</dbReference>
<dbReference type="AlphaFoldDB" id="A0A7W5FJU7"/>
<reference evidence="2 3" key="1">
    <citation type="submission" date="2020-08" db="EMBL/GenBank/DDBJ databases">
        <title>Genomic Encyclopedia of Type Strains, Phase III (KMG-III): the genomes of soil and plant-associated and newly described type strains.</title>
        <authorList>
            <person name="Whitman W."/>
        </authorList>
    </citation>
    <scope>NUCLEOTIDE SEQUENCE [LARGE SCALE GENOMIC DNA]</scope>
    <source>
        <strain evidence="2 3">CECT 3287</strain>
    </source>
</reference>
<dbReference type="RefSeq" id="WP_183227234.1">
    <property type="nucleotide sequence ID" value="NZ_BOME01000087.1"/>
</dbReference>
<evidence type="ECO:0000313" key="3">
    <source>
        <dbReference type="Proteomes" id="UP000590749"/>
    </source>
</evidence>
<gene>
    <name evidence="2" type="ORF">FHR83_008764</name>
</gene>
<dbReference type="PANTHER" id="PTHR38591">
    <property type="entry name" value="HYDROLASE"/>
    <property type="match status" value="1"/>
</dbReference>
<dbReference type="GO" id="GO:0016787">
    <property type="term" value="F:hydrolase activity"/>
    <property type="evidence" value="ECO:0007669"/>
    <property type="project" value="UniProtKB-KW"/>
</dbReference>
<dbReference type="InterPro" id="IPR023374">
    <property type="entry name" value="AttH-like_dom_sf"/>
</dbReference>
<dbReference type="PANTHER" id="PTHR38591:SF1">
    <property type="entry name" value="BLL1000 PROTEIN"/>
    <property type="match status" value="1"/>
</dbReference>
<dbReference type="Proteomes" id="UP000590749">
    <property type="component" value="Unassembled WGS sequence"/>
</dbReference>
<keyword evidence="2" id="KW-0378">Hydrolase</keyword>
<proteinExistence type="predicted"/>
<keyword evidence="3" id="KW-1185">Reference proteome</keyword>
<dbReference type="EMBL" id="JACHXF010000032">
    <property type="protein sequence ID" value="MBB3101036.1"/>
    <property type="molecule type" value="Genomic_DNA"/>
</dbReference>
<sequence length="324" mass="35630">MNVPMLTANLTTAPPGAVPAVDVVADLACKPGYTLNSWFAIGHFQAEGHTLNYLVHMMALSIKGIVVGVDAAASVTDETTGWYGAQDTFYPIFRARARSDRLLVETPHCLIAGTLDDLRVQARIKGASVDVTLKAVGHPLYNRGTGRFDMLGMDVYQYSIPAMETTGQLVIDGREFTAAGVSWFDRQWQKQSLGPPSGRWTWMDLNLSNGWRVSLWDAVGPDGGPDAWVTVVDETGAHTVADLVPLVQDAGEYWHSRDGSRFPTRWRVRVPDLGMELTVQAKPREQAINGLSERYEGASTVHGMVDRKQVDGYCYVEMVGDWKA</sequence>
<dbReference type="InterPro" id="IPR010791">
    <property type="entry name" value="AttH_dom"/>
</dbReference>
<name>A0A7W5FJU7_9ACTN</name>
<evidence type="ECO:0000313" key="2">
    <source>
        <dbReference type="EMBL" id="MBB3101036.1"/>
    </source>
</evidence>
<feature type="domain" description="AttH" evidence="1">
    <location>
        <begin position="112"/>
        <end position="189"/>
    </location>
</feature>
<protein>
    <submittedName>
        <fullName evidence="2">Putative secreted hydrolase</fullName>
    </submittedName>
</protein>
<dbReference type="Gene3D" id="2.40.370.10">
    <property type="entry name" value="AttH-like domain"/>
    <property type="match status" value="2"/>
</dbReference>
<dbReference type="Pfam" id="PF07143">
    <property type="entry name" value="CrtC"/>
    <property type="match status" value="1"/>
</dbReference>
<comment type="caution">
    <text evidence="2">The sequence shown here is derived from an EMBL/GenBank/DDBJ whole genome shotgun (WGS) entry which is preliminary data.</text>
</comment>